<dbReference type="EMBL" id="QTUJ01000003">
    <property type="protein sequence ID" value="REF68441.1"/>
    <property type="molecule type" value="Genomic_DNA"/>
</dbReference>
<dbReference type="AlphaFoldDB" id="A0A3D9XFM5"/>
<dbReference type="RefSeq" id="WP_116222517.1">
    <property type="nucleotide sequence ID" value="NZ_CP038197.1"/>
</dbReference>
<dbReference type="Proteomes" id="UP000256941">
    <property type="component" value="Unassembled WGS sequence"/>
</dbReference>
<accession>A0A3D9XFM5</accession>
<reference evidence="1 2" key="1">
    <citation type="submission" date="2018-08" db="EMBL/GenBank/DDBJ databases">
        <title>Genomic Encyclopedia of Archaeal and Bacterial Type Strains, Phase II (KMG-II): from individual species to whole genera.</title>
        <authorList>
            <person name="Goeker M."/>
        </authorList>
    </citation>
    <scope>NUCLEOTIDE SEQUENCE [LARGE SCALE GENOMIC DNA]</scope>
    <source>
        <strain evidence="1 2">DSM 17099</strain>
    </source>
</reference>
<gene>
    <name evidence="1" type="ORF">BDD41_3487</name>
</gene>
<comment type="caution">
    <text evidence="1">The sequence shown here is derived from an EMBL/GenBank/DDBJ whole genome shotgun (WGS) entry which is preliminary data.</text>
</comment>
<evidence type="ECO:0000313" key="1">
    <source>
        <dbReference type="EMBL" id="REF68441.1"/>
    </source>
</evidence>
<proteinExistence type="predicted"/>
<protein>
    <submittedName>
        <fullName evidence="1">4,5-dihydroxyphthalate decarboxylase</fullName>
    </submittedName>
</protein>
<dbReference type="SUPFAM" id="SSF53850">
    <property type="entry name" value="Periplasmic binding protein-like II"/>
    <property type="match status" value="1"/>
</dbReference>
<name>A0A3D9XFM5_PARVE</name>
<organism evidence="1 2">
    <name type="scientific">Paracoccus versutus</name>
    <name type="common">Thiobacillus versutus</name>
    <dbReference type="NCBI Taxonomy" id="34007"/>
    <lineage>
        <taxon>Bacteria</taxon>
        <taxon>Pseudomonadati</taxon>
        <taxon>Pseudomonadota</taxon>
        <taxon>Alphaproteobacteria</taxon>
        <taxon>Rhodobacterales</taxon>
        <taxon>Paracoccaceae</taxon>
        <taxon>Paracoccus</taxon>
    </lineage>
</organism>
<evidence type="ECO:0000313" key="2">
    <source>
        <dbReference type="Proteomes" id="UP000256941"/>
    </source>
</evidence>
<dbReference type="Gene3D" id="3.40.190.10">
    <property type="entry name" value="Periplasmic binding protein-like II"/>
    <property type="match status" value="1"/>
</dbReference>
<sequence length="305" mass="34320">MTLMEKIFPAEGPVALSANITLYEPTRALMEGKVASDLISLDFAGLKNAHAGFKDMLRKGRYDISEMATATFLQARQYGKPFTLLPIVLLGRFQHHCIGYNTEVHPGMTPTDLRGKVVGVRSYTQTTGLWVRGILQNEYGVDPDSVKWLCFDQPHLEEYTDPPSVIWGDPAKDPVNMLLDGEVDAAILGMNMPKDPRVRTLIEHPHEAALEWHKREEFVPPNHYVIVPDALCDQRPDVVREAWRMLVKSRAAATPEGSIDPWPVGIEANRRALEAAIRFATQQHMITKPLMVEELFHPLIRDIAP</sequence>